<proteinExistence type="predicted"/>
<name>A0A067LUW8_BOTB1</name>
<organism evidence="1 2">
    <name type="scientific">Botryobasidium botryosum (strain FD-172 SS1)</name>
    <dbReference type="NCBI Taxonomy" id="930990"/>
    <lineage>
        <taxon>Eukaryota</taxon>
        <taxon>Fungi</taxon>
        <taxon>Dikarya</taxon>
        <taxon>Basidiomycota</taxon>
        <taxon>Agaricomycotina</taxon>
        <taxon>Agaricomycetes</taxon>
        <taxon>Cantharellales</taxon>
        <taxon>Botryobasidiaceae</taxon>
        <taxon>Botryobasidium</taxon>
    </lineage>
</organism>
<reference evidence="2" key="1">
    <citation type="journal article" date="2014" name="Proc. Natl. Acad. Sci. U.S.A.">
        <title>Extensive sampling of basidiomycete genomes demonstrates inadequacy of the white-rot/brown-rot paradigm for wood decay fungi.</title>
        <authorList>
            <person name="Riley R."/>
            <person name="Salamov A.A."/>
            <person name="Brown D.W."/>
            <person name="Nagy L.G."/>
            <person name="Floudas D."/>
            <person name="Held B.W."/>
            <person name="Levasseur A."/>
            <person name="Lombard V."/>
            <person name="Morin E."/>
            <person name="Otillar R."/>
            <person name="Lindquist E.A."/>
            <person name="Sun H."/>
            <person name="LaButti K.M."/>
            <person name="Schmutz J."/>
            <person name="Jabbour D."/>
            <person name="Luo H."/>
            <person name="Baker S.E."/>
            <person name="Pisabarro A.G."/>
            <person name="Walton J.D."/>
            <person name="Blanchette R.A."/>
            <person name="Henrissat B."/>
            <person name="Martin F."/>
            <person name="Cullen D."/>
            <person name="Hibbett D.S."/>
            <person name="Grigoriev I.V."/>
        </authorList>
    </citation>
    <scope>NUCLEOTIDE SEQUENCE [LARGE SCALE GENOMIC DNA]</scope>
    <source>
        <strain evidence="2">FD-172 SS1</strain>
    </source>
</reference>
<gene>
    <name evidence="1" type="ORF">BOTBODRAFT_181953</name>
</gene>
<protein>
    <submittedName>
        <fullName evidence="1">Uncharacterized protein</fullName>
    </submittedName>
</protein>
<dbReference type="HOGENOM" id="CLU_1053718_0_0_1"/>
<evidence type="ECO:0000313" key="2">
    <source>
        <dbReference type="Proteomes" id="UP000027195"/>
    </source>
</evidence>
<dbReference type="InParanoid" id="A0A067LUW8"/>
<dbReference type="Proteomes" id="UP000027195">
    <property type="component" value="Unassembled WGS sequence"/>
</dbReference>
<dbReference type="AlphaFoldDB" id="A0A067LUW8"/>
<dbReference type="EMBL" id="KL198159">
    <property type="protein sequence ID" value="KDQ06055.1"/>
    <property type="molecule type" value="Genomic_DNA"/>
</dbReference>
<sequence>MFCIRICIRGILNACLSLAFLYPLLDRVHVPLDGKKRNPLFPVPRPPVSLVFPLPFVSHTSVRLASSPRRGARVSSPFSHSLPVPAALTPPSPLWAPTTRLASPHLASVLTPIIWDPRFSRSTRLAFPQPSSPTRHAAHAYLLSNPLILPIPQSKSPNSTSAQRGHAKWPAWIPTSPSHPHCPPRRHWSSAFVLSSLSRPRLPGHHHRLAPAIPTPNASTYEGPSLSQVNLTKAHAKPYRVPTQEPRFWAGARLLELRDDAPLF</sequence>
<accession>A0A067LUW8</accession>
<keyword evidence="2" id="KW-1185">Reference proteome</keyword>
<evidence type="ECO:0000313" key="1">
    <source>
        <dbReference type="EMBL" id="KDQ06055.1"/>
    </source>
</evidence>